<accession>A0A255XJ15</accession>
<gene>
    <name evidence="1" type="ORF">CHR90_18530</name>
</gene>
<evidence type="ECO:0000313" key="1">
    <source>
        <dbReference type="EMBL" id="OYQ16959.1"/>
    </source>
</evidence>
<dbReference type="Proteomes" id="UP000216361">
    <property type="component" value="Unassembled WGS sequence"/>
</dbReference>
<proteinExistence type="predicted"/>
<evidence type="ECO:0000313" key="2">
    <source>
        <dbReference type="Proteomes" id="UP000216361"/>
    </source>
</evidence>
<comment type="caution">
    <text evidence="1">The sequence shown here is derived from an EMBL/GenBank/DDBJ whole genome shotgun (WGS) entry which is preliminary data.</text>
</comment>
<dbReference type="AlphaFoldDB" id="A0A255XJ15"/>
<keyword evidence="2" id="KW-1185">Reference proteome</keyword>
<dbReference type="EMBL" id="NOXS01000035">
    <property type="protein sequence ID" value="OYQ16959.1"/>
    <property type="molecule type" value="Genomic_DNA"/>
</dbReference>
<sequence>MLPERQAKSARVGALVAARRRVGNAGGAEDGVDAAHAGGIDGRIALLLQPFLTVVGIGFEEEVRTFRKLARTDDRFFKVKTIDEGGVQHLHDGGGRRAAPGACGGHIGFARVEIDHQHRGQRGVHGGRRRQE</sequence>
<reference evidence="1 2" key="1">
    <citation type="submission" date="2017-07" db="EMBL/GenBank/DDBJ databases">
        <title>Elstera cyanobacteriorum sp. nov., a novel bacterium isolated from cyanobacterial aggregates in a eutrophic lake.</title>
        <authorList>
            <person name="Cai H."/>
        </authorList>
    </citation>
    <scope>NUCLEOTIDE SEQUENCE [LARGE SCALE GENOMIC DNA]</scope>
    <source>
        <strain evidence="1 2">TH019</strain>
    </source>
</reference>
<organism evidence="1 2">
    <name type="scientific">Elstera cyanobacteriorum</name>
    <dbReference type="NCBI Taxonomy" id="2022747"/>
    <lineage>
        <taxon>Bacteria</taxon>
        <taxon>Pseudomonadati</taxon>
        <taxon>Pseudomonadota</taxon>
        <taxon>Alphaproteobacteria</taxon>
        <taxon>Rhodospirillales</taxon>
        <taxon>Rhodospirillaceae</taxon>
        <taxon>Elstera</taxon>
    </lineage>
</organism>
<protein>
    <submittedName>
        <fullName evidence="1">Uncharacterized protein</fullName>
    </submittedName>
</protein>
<name>A0A255XJ15_9PROT</name>